<dbReference type="OMA" id="MHNDVCY"/>
<dbReference type="Pfam" id="PF00999">
    <property type="entry name" value="Na_H_Exchanger"/>
    <property type="match status" value="1"/>
</dbReference>
<evidence type="ECO:0000259" key="12">
    <source>
        <dbReference type="Pfam" id="PF23256"/>
    </source>
</evidence>
<feature type="domain" description="Cation/H(+) antiporter C-terminal" evidence="13">
    <location>
        <begin position="627"/>
        <end position="776"/>
    </location>
</feature>
<feature type="domain" description="Cation/H(+) antiporter central" evidence="12">
    <location>
        <begin position="491"/>
        <end position="611"/>
    </location>
</feature>
<evidence type="ECO:0000256" key="5">
    <source>
        <dbReference type="ARBA" id="ARBA00022958"/>
    </source>
</evidence>
<feature type="transmembrane region" description="Helical" evidence="10">
    <location>
        <begin position="227"/>
        <end position="250"/>
    </location>
</feature>
<dbReference type="PANTHER" id="PTHR32468">
    <property type="entry name" value="CATION/H + ANTIPORTER"/>
    <property type="match status" value="1"/>
</dbReference>
<evidence type="ECO:0000313" key="14">
    <source>
        <dbReference type="EMBL" id="EYU45688.1"/>
    </source>
</evidence>
<gene>
    <name evidence="14" type="ORF">MIMGU_mgv1a001564mg</name>
</gene>
<dbReference type="EMBL" id="KI630177">
    <property type="protein sequence ID" value="EYU45688.1"/>
    <property type="molecule type" value="Genomic_DNA"/>
</dbReference>
<dbReference type="PhylomeDB" id="A0A022S183"/>
<feature type="transmembrane region" description="Helical" evidence="10">
    <location>
        <begin position="354"/>
        <end position="378"/>
    </location>
</feature>
<evidence type="ECO:0000259" key="11">
    <source>
        <dbReference type="Pfam" id="PF00999"/>
    </source>
</evidence>
<dbReference type="AlphaFoldDB" id="A0A022S183"/>
<evidence type="ECO:0000256" key="10">
    <source>
        <dbReference type="SAM" id="Phobius"/>
    </source>
</evidence>
<dbReference type="PANTHER" id="PTHR32468:SF164">
    <property type="entry name" value="OS05G0485000 PROTEIN"/>
    <property type="match status" value="1"/>
</dbReference>
<organism evidence="14 15">
    <name type="scientific">Erythranthe guttata</name>
    <name type="common">Yellow monkey flower</name>
    <name type="synonym">Mimulus guttatus</name>
    <dbReference type="NCBI Taxonomy" id="4155"/>
    <lineage>
        <taxon>Eukaryota</taxon>
        <taxon>Viridiplantae</taxon>
        <taxon>Streptophyta</taxon>
        <taxon>Embryophyta</taxon>
        <taxon>Tracheophyta</taxon>
        <taxon>Spermatophyta</taxon>
        <taxon>Magnoliopsida</taxon>
        <taxon>eudicotyledons</taxon>
        <taxon>Gunneridae</taxon>
        <taxon>Pentapetalae</taxon>
        <taxon>asterids</taxon>
        <taxon>lamiids</taxon>
        <taxon>Lamiales</taxon>
        <taxon>Phrymaceae</taxon>
        <taxon>Erythranthe</taxon>
    </lineage>
</organism>
<comment type="subcellular location">
    <subcellularLocation>
        <location evidence="1">Membrane</location>
        <topology evidence="1">Multi-pass membrane protein</topology>
    </subcellularLocation>
</comment>
<feature type="domain" description="Cation/H+ exchanger transmembrane" evidence="11">
    <location>
        <begin position="50"/>
        <end position="431"/>
    </location>
</feature>
<dbReference type="GO" id="GO:0012505">
    <property type="term" value="C:endomembrane system"/>
    <property type="evidence" value="ECO:0000318"/>
    <property type="project" value="GO_Central"/>
</dbReference>
<keyword evidence="2" id="KW-0813">Transport</keyword>
<dbReference type="GO" id="GO:0098662">
    <property type="term" value="P:inorganic cation transmembrane transport"/>
    <property type="evidence" value="ECO:0000318"/>
    <property type="project" value="GO_Central"/>
</dbReference>
<dbReference type="GO" id="GO:0015297">
    <property type="term" value="F:antiporter activity"/>
    <property type="evidence" value="ECO:0007669"/>
    <property type="project" value="InterPro"/>
</dbReference>
<dbReference type="InterPro" id="IPR006153">
    <property type="entry name" value="Cation/H_exchanger_TM"/>
</dbReference>
<keyword evidence="5" id="KW-0630">Potassium</keyword>
<evidence type="ECO:0000256" key="3">
    <source>
        <dbReference type="ARBA" id="ARBA00022538"/>
    </source>
</evidence>
<protein>
    <submittedName>
        <fullName evidence="14">Uncharacterized protein</fullName>
    </submittedName>
</protein>
<comment type="similarity">
    <text evidence="9">Belongs to the monovalent cation:proton antiporter 2 (CPA2) transporter (TC 2.A.37) family. CHX (TC 2.A.37.4) subfamily.</text>
</comment>
<dbReference type="Pfam" id="PF23256">
    <property type="entry name" value="CHX17_2nd"/>
    <property type="match status" value="1"/>
</dbReference>
<dbReference type="Gene3D" id="1.20.1530.20">
    <property type="match status" value="1"/>
</dbReference>
<dbReference type="Proteomes" id="UP000030748">
    <property type="component" value="Unassembled WGS sequence"/>
</dbReference>
<feature type="transmembrane region" description="Helical" evidence="10">
    <location>
        <begin position="40"/>
        <end position="58"/>
    </location>
</feature>
<evidence type="ECO:0000313" key="15">
    <source>
        <dbReference type="Proteomes" id="UP000030748"/>
    </source>
</evidence>
<dbReference type="GO" id="GO:0016020">
    <property type="term" value="C:membrane"/>
    <property type="evidence" value="ECO:0007669"/>
    <property type="project" value="UniProtKB-SubCell"/>
</dbReference>
<dbReference type="Pfam" id="PF23259">
    <property type="entry name" value="CHX17_C"/>
    <property type="match status" value="1"/>
</dbReference>
<dbReference type="OrthoDB" id="1889525at2759"/>
<reference evidence="14 15" key="1">
    <citation type="journal article" date="2013" name="Proc. Natl. Acad. Sci. U.S.A.">
        <title>Fine-scale variation in meiotic recombination in Mimulus inferred from population shotgun sequencing.</title>
        <authorList>
            <person name="Hellsten U."/>
            <person name="Wright K.M."/>
            <person name="Jenkins J."/>
            <person name="Shu S."/>
            <person name="Yuan Y."/>
            <person name="Wessler S.R."/>
            <person name="Schmutz J."/>
            <person name="Willis J.H."/>
            <person name="Rokhsar D.S."/>
        </authorList>
    </citation>
    <scope>NUCLEOTIDE SEQUENCE [LARGE SCALE GENOMIC DNA]</scope>
    <source>
        <strain evidence="15">cv. DUN x IM62</strain>
    </source>
</reference>
<evidence type="ECO:0000259" key="13">
    <source>
        <dbReference type="Pfam" id="PF23259"/>
    </source>
</evidence>
<feature type="transmembrane region" description="Helical" evidence="10">
    <location>
        <begin position="65"/>
        <end position="82"/>
    </location>
</feature>
<dbReference type="InterPro" id="IPR057290">
    <property type="entry name" value="CHX17_C"/>
</dbReference>
<dbReference type="eggNOG" id="KOG1650">
    <property type="taxonomic scope" value="Eukaryota"/>
</dbReference>
<evidence type="ECO:0000256" key="9">
    <source>
        <dbReference type="ARBA" id="ARBA00038341"/>
    </source>
</evidence>
<keyword evidence="7" id="KW-0406">Ion transport</keyword>
<evidence type="ECO:0000256" key="8">
    <source>
        <dbReference type="ARBA" id="ARBA00023136"/>
    </source>
</evidence>
<feature type="transmembrane region" description="Helical" evidence="10">
    <location>
        <begin position="271"/>
        <end position="304"/>
    </location>
</feature>
<keyword evidence="6 10" id="KW-1133">Transmembrane helix</keyword>
<name>A0A022S183_ERYGU</name>
<dbReference type="GO" id="GO:1902600">
    <property type="term" value="P:proton transmembrane transport"/>
    <property type="evidence" value="ECO:0007669"/>
    <property type="project" value="InterPro"/>
</dbReference>
<keyword evidence="3" id="KW-0633">Potassium transport</keyword>
<proteinExistence type="inferred from homology"/>
<dbReference type="GO" id="GO:0006813">
    <property type="term" value="P:potassium ion transport"/>
    <property type="evidence" value="ECO:0007669"/>
    <property type="project" value="UniProtKB-KW"/>
</dbReference>
<dbReference type="GO" id="GO:0006885">
    <property type="term" value="P:regulation of pH"/>
    <property type="evidence" value="ECO:0000318"/>
    <property type="project" value="GO_Central"/>
</dbReference>
<feature type="transmembrane region" description="Helical" evidence="10">
    <location>
        <begin position="412"/>
        <end position="435"/>
    </location>
</feature>
<dbReference type="InterPro" id="IPR057291">
    <property type="entry name" value="CHX17_2nd"/>
</dbReference>
<dbReference type="KEGG" id="egt:105959576"/>
<keyword evidence="15" id="KW-1185">Reference proteome</keyword>
<evidence type="ECO:0000256" key="1">
    <source>
        <dbReference type="ARBA" id="ARBA00004141"/>
    </source>
</evidence>
<accession>A0A022S183</accession>
<dbReference type="InterPro" id="IPR050794">
    <property type="entry name" value="CPA2_transporter"/>
</dbReference>
<sequence length="795" mass="87898">MNQSDNGDSDPSVVCYYLNRINTRGLPFGENPLGYSLPSFLLQFSLISILTRFFHLLLRPLGQPLIVSQILAGILLGPSMLGRDASFSAKVFPTKSRLVLDTVSVFGFMLFVFLIGVKMDLSVVLRSGKKALAVGILGFFIPLVLASLVAFLLDKFLALDHDIARALPHVVPMLSMTAFPVITCFLDELKILNSEIGRLASSSSVISDVCLWSIMCVLSFADLARTSSVIVIVGSLVTSVLFFTVVIFVIRPAALWVIRHTPETRPVKERYIFIALVVLMVSGFAGEVIGIHATTASLVLGLIVPDGPPLGAALSETLDCFVSLLLLPIFFAVSGLKVDVFCIQNWTNIGVLELVFFVAFVGKLIGSMLPLIICRMPFRDALSLGLIMNTKGIVELAILNDIKNKKIVNDEIYTIMIVSLVATTGVISPIVKFLYDPSKRYIAYKRRTILHCRGNDELRILACIHHQENVHSIISLLQASNITKDSPMDLVVLHLVKLMGRASSLLVPHRQKDKPPRNPTQSERIFNAFKKFEEQNPGFLNVHCYKGIAPYMTMHNDVCSLALEKRTILIILPFHKQWSSGETTESSHAHRHLNKSVLEKAPCSVGILIDHRSFKSMHKMNERSTFRVVVLFFGGADDREALAYGQRMSDRSSVGLTVVRFVNSGPTAEIVAGTERSKMLDSDILRNFKSKTKYGSVEKIEYREKVVGCGMDVIVVAKSVVNSCNLVLVGRRHGDSTIMLQLGKWNERGDLGAIGEILAASELKGEASVLVVQQQTRLWGLKDPEESTHLRRIKL</sequence>
<evidence type="ECO:0000256" key="6">
    <source>
        <dbReference type="ARBA" id="ARBA00022989"/>
    </source>
</evidence>
<keyword evidence="4 10" id="KW-0812">Transmembrane</keyword>
<evidence type="ECO:0000256" key="2">
    <source>
        <dbReference type="ARBA" id="ARBA00022448"/>
    </source>
</evidence>
<evidence type="ECO:0000256" key="4">
    <source>
        <dbReference type="ARBA" id="ARBA00022692"/>
    </source>
</evidence>
<feature type="transmembrane region" description="Helical" evidence="10">
    <location>
        <begin position="324"/>
        <end position="342"/>
    </location>
</feature>
<dbReference type="InterPro" id="IPR038770">
    <property type="entry name" value="Na+/solute_symporter_sf"/>
</dbReference>
<feature type="transmembrane region" description="Helical" evidence="10">
    <location>
        <begin position="131"/>
        <end position="153"/>
    </location>
</feature>
<keyword evidence="8 10" id="KW-0472">Membrane</keyword>
<evidence type="ECO:0000256" key="7">
    <source>
        <dbReference type="ARBA" id="ARBA00023065"/>
    </source>
</evidence>
<feature type="transmembrane region" description="Helical" evidence="10">
    <location>
        <begin position="102"/>
        <end position="119"/>
    </location>
</feature>